<name>A0A1M6FIN2_9RHOB</name>
<comment type="similarity">
    <text evidence="1">Belongs to the LysR transcriptional regulatory family.</text>
</comment>
<dbReference type="GO" id="GO:0006351">
    <property type="term" value="P:DNA-templated transcription"/>
    <property type="evidence" value="ECO:0007669"/>
    <property type="project" value="TreeGrafter"/>
</dbReference>
<sequence length="300" mass="33232">MDKLQAIRVFKSVVETGGFAAAARALNSSPPSVSRLISELESDLGVRLFQRSTRKVGLTEEGEIFLLRGVALLDELDTVSDELRQRQHHPRGRLRISSVVAFGQERIAPVVPGFLAKYPGVEVDLEISNRTVDLVQEHFDLAIRIGGDDGLVSSGLKARKIFSQKLMFVATPGYIEIHGDPADIDDLANHRLVKQISGNWGRVNTLSHAGETFEFTLPDAFVVNSPNAARNAILSGRVIGLIADYLVEDMLTDGRLVRVLPDYETMPQSIFAVFVHRSYMPAKVRSFIEHLSENLRQTTE</sequence>
<gene>
    <name evidence="6" type="ORF">SAMN05444000_10484</name>
</gene>
<accession>A0A1M6FIN2</accession>
<evidence type="ECO:0000256" key="2">
    <source>
        <dbReference type="ARBA" id="ARBA00023015"/>
    </source>
</evidence>
<keyword evidence="7" id="KW-1185">Reference proteome</keyword>
<dbReference type="GO" id="GO:0043565">
    <property type="term" value="F:sequence-specific DNA binding"/>
    <property type="evidence" value="ECO:0007669"/>
    <property type="project" value="TreeGrafter"/>
</dbReference>
<feature type="domain" description="HTH lysR-type" evidence="5">
    <location>
        <begin position="1"/>
        <end position="59"/>
    </location>
</feature>
<keyword evidence="4" id="KW-0804">Transcription</keyword>
<dbReference type="PANTHER" id="PTHR30537:SF5">
    <property type="entry name" value="HTH-TYPE TRANSCRIPTIONAL ACTIVATOR TTDR-RELATED"/>
    <property type="match status" value="1"/>
</dbReference>
<dbReference type="EMBL" id="FQZQ01000004">
    <property type="protein sequence ID" value="SHI97523.1"/>
    <property type="molecule type" value="Genomic_DNA"/>
</dbReference>
<dbReference type="PANTHER" id="PTHR30537">
    <property type="entry name" value="HTH-TYPE TRANSCRIPTIONAL REGULATOR"/>
    <property type="match status" value="1"/>
</dbReference>
<dbReference type="Proteomes" id="UP000183982">
    <property type="component" value="Unassembled WGS sequence"/>
</dbReference>
<evidence type="ECO:0000259" key="5">
    <source>
        <dbReference type="PROSITE" id="PS50931"/>
    </source>
</evidence>
<dbReference type="Pfam" id="PF00126">
    <property type="entry name" value="HTH_1"/>
    <property type="match status" value="1"/>
</dbReference>
<dbReference type="InterPro" id="IPR058163">
    <property type="entry name" value="LysR-type_TF_proteobact-type"/>
</dbReference>
<dbReference type="SUPFAM" id="SSF53850">
    <property type="entry name" value="Periplasmic binding protein-like II"/>
    <property type="match status" value="1"/>
</dbReference>
<keyword evidence="3" id="KW-0238">DNA-binding</keyword>
<dbReference type="InterPro" id="IPR036388">
    <property type="entry name" value="WH-like_DNA-bd_sf"/>
</dbReference>
<dbReference type="PROSITE" id="PS50931">
    <property type="entry name" value="HTH_LYSR"/>
    <property type="match status" value="1"/>
</dbReference>
<reference evidence="7" key="1">
    <citation type="submission" date="2016-11" db="EMBL/GenBank/DDBJ databases">
        <authorList>
            <person name="Varghese N."/>
            <person name="Submissions S."/>
        </authorList>
    </citation>
    <scope>NUCLEOTIDE SEQUENCE [LARGE SCALE GENOMIC DNA]</scope>
    <source>
        <strain evidence="7">DSM 100564</strain>
    </source>
</reference>
<dbReference type="GO" id="GO:0003700">
    <property type="term" value="F:DNA-binding transcription factor activity"/>
    <property type="evidence" value="ECO:0007669"/>
    <property type="project" value="InterPro"/>
</dbReference>
<organism evidence="6 7">
    <name type="scientific">Shimia gijangensis</name>
    <dbReference type="NCBI Taxonomy" id="1470563"/>
    <lineage>
        <taxon>Bacteria</taxon>
        <taxon>Pseudomonadati</taxon>
        <taxon>Pseudomonadota</taxon>
        <taxon>Alphaproteobacteria</taxon>
        <taxon>Rhodobacterales</taxon>
        <taxon>Roseobacteraceae</taxon>
    </lineage>
</organism>
<dbReference type="PRINTS" id="PR00039">
    <property type="entry name" value="HTHLYSR"/>
</dbReference>
<dbReference type="Gene3D" id="1.10.10.10">
    <property type="entry name" value="Winged helix-like DNA-binding domain superfamily/Winged helix DNA-binding domain"/>
    <property type="match status" value="1"/>
</dbReference>
<dbReference type="InterPro" id="IPR005119">
    <property type="entry name" value="LysR_subst-bd"/>
</dbReference>
<dbReference type="STRING" id="1470563.SAMN05444000_10484"/>
<dbReference type="InterPro" id="IPR000847">
    <property type="entry name" value="LysR_HTH_N"/>
</dbReference>
<dbReference type="AlphaFoldDB" id="A0A1M6FIN2"/>
<evidence type="ECO:0000256" key="3">
    <source>
        <dbReference type="ARBA" id="ARBA00023125"/>
    </source>
</evidence>
<evidence type="ECO:0000313" key="6">
    <source>
        <dbReference type="EMBL" id="SHI97523.1"/>
    </source>
</evidence>
<dbReference type="InterPro" id="IPR036390">
    <property type="entry name" value="WH_DNA-bd_sf"/>
</dbReference>
<evidence type="ECO:0000256" key="4">
    <source>
        <dbReference type="ARBA" id="ARBA00023163"/>
    </source>
</evidence>
<keyword evidence="2" id="KW-0805">Transcription regulation</keyword>
<evidence type="ECO:0000313" key="7">
    <source>
        <dbReference type="Proteomes" id="UP000183982"/>
    </source>
</evidence>
<dbReference type="SUPFAM" id="SSF46785">
    <property type="entry name" value="Winged helix' DNA-binding domain"/>
    <property type="match status" value="1"/>
</dbReference>
<proteinExistence type="inferred from homology"/>
<dbReference type="CDD" id="cd08422">
    <property type="entry name" value="PBP2_CrgA_like"/>
    <property type="match status" value="1"/>
</dbReference>
<dbReference type="Gene3D" id="3.40.190.290">
    <property type="match status" value="1"/>
</dbReference>
<dbReference type="Pfam" id="PF03466">
    <property type="entry name" value="LysR_substrate"/>
    <property type="match status" value="1"/>
</dbReference>
<dbReference type="FunFam" id="1.10.10.10:FF:000001">
    <property type="entry name" value="LysR family transcriptional regulator"/>
    <property type="match status" value="1"/>
</dbReference>
<evidence type="ECO:0000256" key="1">
    <source>
        <dbReference type="ARBA" id="ARBA00009437"/>
    </source>
</evidence>
<protein>
    <submittedName>
        <fullName evidence="6">Transcriptional regulator, LysR family</fullName>
    </submittedName>
</protein>